<comment type="caution">
    <text evidence="4">The sequence shown here is derived from an EMBL/GenBank/DDBJ whole genome shotgun (WGS) entry which is preliminary data.</text>
</comment>
<keyword evidence="5" id="KW-1185">Reference proteome</keyword>
<feature type="compositionally biased region" description="Basic and acidic residues" evidence="2">
    <location>
        <begin position="11"/>
        <end position="23"/>
    </location>
</feature>
<feature type="region of interest" description="Disordered" evidence="2">
    <location>
        <begin position="1"/>
        <end position="46"/>
    </location>
</feature>
<sequence length="292" mass="32928">MPHTNRKKKSGARDTGEEAEKTKKIAQSTKRKQIEDGEGWTHVVGGGKKTGAAETWTHAGDFVKDGVTYIERSMEEMQADLENFRKQWESSEAAGQLKKILHGRSKVNSVVCLGLGSLQSARREGRRSSYTQLAALMMIIEEFGELCLESLVGDPRTNYILGGMGEDKIQCIFQDPQNTEGDKEFFTSLGGKVVDDPLAFDYIKEDTLVYAIHCYGPVYKTVSQGPRPAVLIGTDVDNFSNLWLLLTIRRSKTETLEQHLDDMIKDCEIINFPQLRHDFSDTKIYWRNKPTV</sequence>
<dbReference type="PANTHER" id="PTHR42080">
    <property type="entry name" value="SRR1 DOMAIN-CONTAINING PROTEIN"/>
    <property type="match status" value="1"/>
</dbReference>
<organism evidence="4 5">
    <name type="scientific">Botrytis tulipae</name>
    <dbReference type="NCBI Taxonomy" id="87230"/>
    <lineage>
        <taxon>Eukaryota</taxon>
        <taxon>Fungi</taxon>
        <taxon>Dikarya</taxon>
        <taxon>Ascomycota</taxon>
        <taxon>Pezizomycotina</taxon>
        <taxon>Leotiomycetes</taxon>
        <taxon>Helotiales</taxon>
        <taxon>Sclerotiniaceae</taxon>
        <taxon>Botrytis</taxon>
    </lineage>
</organism>
<dbReference type="Proteomes" id="UP000297777">
    <property type="component" value="Unassembled WGS sequence"/>
</dbReference>
<keyword evidence="1" id="KW-0175">Coiled coil</keyword>
<dbReference type="Pfam" id="PF07985">
    <property type="entry name" value="SRR1"/>
    <property type="match status" value="1"/>
</dbReference>
<feature type="compositionally biased region" description="Basic residues" evidence="2">
    <location>
        <begin position="1"/>
        <end position="10"/>
    </location>
</feature>
<gene>
    <name evidence="4" type="ORF">BTUL_0047g00230</name>
</gene>
<dbReference type="InterPro" id="IPR012942">
    <property type="entry name" value="SRR1-like"/>
</dbReference>
<evidence type="ECO:0000313" key="5">
    <source>
        <dbReference type="Proteomes" id="UP000297777"/>
    </source>
</evidence>
<dbReference type="OrthoDB" id="5318346at2759"/>
<reference evidence="4 5" key="1">
    <citation type="submission" date="2017-12" db="EMBL/GenBank/DDBJ databases">
        <title>Comparative genomics of Botrytis spp.</title>
        <authorList>
            <person name="Valero-Jimenez C.A."/>
            <person name="Tapia P."/>
            <person name="Veloso J."/>
            <person name="Silva-Moreno E."/>
            <person name="Staats M."/>
            <person name="Valdes J.H."/>
            <person name="Van Kan J.A.L."/>
        </authorList>
    </citation>
    <scope>NUCLEOTIDE SEQUENCE [LARGE SCALE GENOMIC DNA]</scope>
    <source>
        <strain evidence="4 5">Bt9001</strain>
    </source>
</reference>
<feature type="domain" description="SRR1-like" evidence="3">
    <location>
        <begin position="98"/>
        <end position="286"/>
    </location>
</feature>
<evidence type="ECO:0000313" key="4">
    <source>
        <dbReference type="EMBL" id="TGO14861.1"/>
    </source>
</evidence>
<name>A0A4Z1F070_9HELO</name>
<evidence type="ECO:0000256" key="1">
    <source>
        <dbReference type="SAM" id="Coils"/>
    </source>
</evidence>
<dbReference type="AlphaFoldDB" id="A0A4Z1F070"/>
<proteinExistence type="predicted"/>
<feature type="coiled-coil region" evidence="1">
    <location>
        <begin position="67"/>
        <end position="94"/>
    </location>
</feature>
<dbReference type="EMBL" id="PQXH01000047">
    <property type="protein sequence ID" value="TGO14861.1"/>
    <property type="molecule type" value="Genomic_DNA"/>
</dbReference>
<protein>
    <recommendedName>
        <fullName evidence="3">SRR1-like domain-containing protein</fullName>
    </recommendedName>
</protein>
<accession>A0A4Z1F070</accession>
<evidence type="ECO:0000259" key="3">
    <source>
        <dbReference type="Pfam" id="PF07985"/>
    </source>
</evidence>
<dbReference type="PANTHER" id="PTHR42080:SF1">
    <property type="entry name" value="SRR1-LIKE DOMAIN-CONTAINING PROTEIN"/>
    <property type="match status" value="1"/>
</dbReference>
<evidence type="ECO:0000256" key="2">
    <source>
        <dbReference type="SAM" id="MobiDB-lite"/>
    </source>
</evidence>